<organism evidence="2">
    <name type="scientific">Woronichinia naegeliana WA131</name>
    <dbReference type="NCBI Taxonomy" id="2824559"/>
    <lineage>
        <taxon>Bacteria</taxon>
        <taxon>Bacillati</taxon>
        <taxon>Cyanobacteriota</taxon>
        <taxon>Cyanophyceae</taxon>
        <taxon>Synechococcales</taxon>
        <taxon>Coelosphaeriaceae</taxon>
        <taxon>Woronichinia</taxon>
    </lineage>
</organism>
<dbReference type="EMBL" id="CP073041">
    <property type="protein sequence ID" value="UXE60007.1"/>
    <property type="molecule type" value="Genomic_DNA"/>
</dbReference>
<sequence length="257" mass="29500">MDDTYQIYVNRVARLTLTATYHSQLLNIQPSPKFEQGQPVPFPGCSVITPPGEEDADNFPLYEQLTEIQQKLKAVFGSCLGSLPPQSFHLTLADLIWDTKYQEAIAENPQFNQQLKSSIQKSFNNYKSPGNNTGIIEWQILGVLVLPRALAIALVPKTEIDYPPIWELRRSLYQNPSLMALGIEQQYNFTAHITLGYFDEIPANFNIETTTEQLNQINDHWLESEPQIFKIRQAELRHFSDMTQFQRDADDPILHFT</sequence>
<gene>
    <name evidence="2" type="ORF">KA717_30710</name>
</gene>
<dbReference type="AlphaFoldDB" id="A0A977KU87"/>
<protein>
    <submittedName>
        <fullName evidence="2">DUF1868 domain-containing protein</fullName>
    </submittedName>
</protein>
<feature type="domain" description="DUF1868" evidence="1">
    <location>
        <begin position="35"/>
        <end position="101"/>
    </location>
</feature>
<dbReference type="InterPro" id="IPR015069">
    <property type="entry name" value="2H-PEstase_DUF1868"/>
</dbReference>
<dbReference type="Pfam" id="PF08975">
    <property type="entry name" value="2H-phosphodiest"/>
    <property type="match status" value="1"/>
</dbReference>
<dbReference type="SUPFAM" id="SSF55144">
    <property type="entry name" value="LigT-like"/>
    <property type="match status" value="1"/>
</dbReference>
<evidence type="ECO:0000259" key="1">
    <source>
        <dbReference type="Pfam" id="PF08975"/>
    </source>
</evidence>
<evidence type="ECO:0000313" key="2">
    <source>
        <dbReference type="EMBL" id="UXE60007.1"/>
    </source>
</evidence>
<accession>A0A977KU87</accession>
<name>A0A977KU87_9CYAN</name>
<reference evidence="2" key="1">
    <citation type="submission" date="2021-04" db="EMBL/GenBank/DDBJ databases">
        <title>Genome sequence of Woronichinia naegeliana from Washington state freshwater lake bloom.</title>
        <authorList>
            <person name="Dreher T.W."/>
        </authorList>
    </citation>
    <scope>NUCLEOTIDE SEQUENCE</scope>
    <source>
        <strain evidence="2">WA131</strain>
    </source>
</reference>
<dbReference type="KEGG" id="wna:KA717_30710"/>
<dbReference type="Gene3D" id="3.90.1140.10">
    <property type="entry name" value="Cyclic phosphodiesterase"/>
    <property type="match status" value="1"/>
</dbReference>
<proteinExistence type="predicted"/>
<dbReference type="Proteomes" id="UP001065613">
    <property type="component" value="Chromosome"/>
</dbReference>
<dbReference type="InterPro" id="IPR009097">
    <property type="entry name" value="Cyclic_Pdiesterase"/>
</dbReference>